<gene>
    <name evidence="1" type="ORF">SAMN05421804_11121</name>
</gene>
<dbReference type="Proteomes" id="UP000183255">
    <property type="component" value="Unassembled WGS sequence"/>
</dbReference>
<protein>
    <submittedName>
        <fullName evidence="1">Uncharacterized protein</fullName>
    </submittedName>
</protein>
<dbReference type="AlphaFoldDB" id="A0A1G8SCH6"/>
<name>A0A1G8SCH6_9CLOT</name>
<sequence>MDLIKQYILALTSLYGQVSVEVVTNVYNGQNEEQIDFEDVESYLYEDLSEQYVYGYRDHFVHEAITEHKEFKSLRKKKADKPYYIPDKEELLKYADMAYYEKPKQYHDLLKYAQNNFFNGDYEKAEMLTQNIRWECIDGIIIQRVFDIFNRFEINFKDEKQINEVLKLVMDLANNGV</sequence>
<reference evidence="1 2" key="1">
    <citation type="submission" date="2016-10" db="EMBL/GenBank/DDBJ databases">
        <authorList>
            <person name="de Groot N.N."/>
        </authorList>
    </citation>
    <scope>NUCLEOTIDE SEQUENCE [LARGE SCALE GENOMIC DNA]</scope>
    <source>
        <strain evidence="1 2">CGMCC 1.5058</strain>
    </source>
</reference>
<dbReference type="EMBL" id="FNDZ01000011">
    <property type="protein sequence ID" value="SDJ26400.1"/>
    <property type="molecule type" value="Genomic_DNA"/>
</dbReference>
<dbReference type="RefSeq" id="WP_051651730.1">
    <property type="nucleotide sequence ID" value="NZ_FNDZ01000011.1"/>
</dbReference>
<evidence type="ECO:0000313" key="1">
    <source>
        <dbReference type="EMBL" id="SDJ26400.1"/>
    </source>
</evidence>
<proteinExistence type="predicted"/>
<evidence type="ECO:0000313" key="2">
    <source>
        <dbReference type="Proteomes" id="UP000183255"/>
    </source>
</evidence>
<organism evidence="1 2">
    <name type="scientific">Proteiniclasticum ruminis</name>
    <dbReference type="NCBI Taxonomy" id="398199"/>
    <lineage>
        <taxon>Bacteria</taxon>
        <taxon>Bacillati</taxon>
        <taxon>Bacillota</taxon>
        <taxon>Clostridia</taxon>
        <taxon>Eubacteriales</taxon>
        <taxon>Clostridiaceae</taxon>
        <taxon>Proteiniclasticum</taxon>
    </lineage>
</organism>
<accession>A0A1G8SCH6</accession>